<dbReference type="FunFam" id="1.20.1050.10:FF:000007">
    <property type="entry name" value="Glutathione S-transferase 1-1"/>
    <property type="match status" value="1"/>
</dbReference>
<dbReference type="Gene3D" id="1.20.1050.10">
    <property type="match status" value="1"/>
</dbReference>
<dbReference type="STRING" id="69004.A0A182QUU3"/>
<dbReference type="SUPFAM" id="SSF52833">
    <property type="entry name" value="Thioredoxin-like"/>
    <property type="match status" value="1"/>
</dbReference>
<dbReference type="VEuPathDB" id="VectorBase:AFAF017324"/>
<evidence type="ECO:0000256" key="6">
    <source>
        <dbReference type="ARBA" id="ARBA00047960"/>
    </source>
</evidence>
<dbReference type="AlphaFoldDB" id="A0A182QUU3"/>
<sequence>MLPLFDEKVKVENAAPALLLVIRPHATVVSVSFKMSNKPVLYTHIISPAGRAAELTIKALNLDVEIREMNVFKGQHRNDEFKKLNPVQTIPTLDDNGFLLWDSHAIIIYLARRYGAGTDLYSEDFQQQARINAALFFESSILFARLRFCTDNLTVLGKSSIPEENLQRALEGLQRLENLLQSDYVAGDHLTIADLSCVSSVTTLHLMLKPSREEFPKTFAWLDRVAKLPYYEEVMARGLKAAGELMQTLGARNSAN</sequence>
<evidence type="ECO:0000256" key="5">
    <source>
        <dbReference type="ARBA" id="ARBA00041523"/>
    </source>
</evidence>
<dbReference type="CDD" id="cd03177">
    <property type="entry name" value="GST_C_Delta_Epsilon"/>
    <property type="match status" value="1"/>
</dbReference>
<comment type="similarity">
    <text evidence="1">Belongs to the GST superfamily. Theta family.</text>
</comment>
<dbReference type="Pfam" id="PF02798">
    <property type="entry name" value="GST_N"/>
    <property type="match status" value="1"/>
</dbReference>
<dbReference type="InterPro" id="IPR004045">
    <property type="entry name" value="Glutathione_S-Trfase_N"/>
</dbReference>
<comment type="subunit">
    <text evidence="2">Homodimer.</text>
</comment>
<reference evidence="10" key="1">
    <citation type="submission" date="2014-01" db="EMBL/GenBank/DDBJ databases">
        <title>The Genome Sequence of Anopheles farauti FAR1 (V2).</title>
        <authorList>
            <consortium name="The Broad Institute Genomics Platform"/>
            <person name="Neafsey D.E."/>
            <person name="Besansky N."/>
            <person name="Howell P."/>
            <person name="Walton C."/>
            <person name="Young S.K."/>
            <person name="Zeng Q."/>
            <person name="Gargeya S."/>
            <person name="Fitzgerald M."/>
            <person name="Haas B."/>
            <person name="Abouelleil A."/>
            <person name="Allen A.W."/>
            <person name="Alvarado L."/>
            <person name="Arachchi H.M."/>
            <person name="Berlin A.M."/>
            <person name="Chapman S.B."/>
            <person name="Gainer-Dewar J."/>
            <person name="Goldberg J."/>
            <person name="Griggs A."/>
            <person name="Gujja S."/>
            <person name="Hansen M."/>
            <person name="Howarth C."/>
            <person name="Imamovic A."/>
            <person name="Ireland A."/>
            <person name="Larimer J."/>
            <person name="McCowan C."/>
            <person name="Murphy C."/>
            <person name="Pearson M."/>
            <person name="Poon T.W."/>
            <person name="Priest M."/>
            <person name="Roberts A."/>
            <person name="Saif S."/>
            <person name="Shea T."/>
            <person name="Sisk P."/>
            <person name="Sykes S."/>
            <person name="Wortman J."/>
            <person name="Nusbaum C."/>
            <person name="Birren B."/>
        </authorList>
    </citation>
    <scope>NUCLEOTIDE SEQUENCE [LARGE SCALE GENOMIC DNA]</scope>
    <source>
        <strain evidence="10">FAR1</strain>
    </source>
</reference>
<dbReference type="PROSITE" id="PS50405">
    <property type="entry name" value="GST_CTER"/>
    <property type="match status" value="1"/>
</dbReference>
<dbReference type="EC" id="2.5.1.18" evidence="3"/>
<keyword evidence="4" id="KW-0808">Transferase</keyword>
<dbReference type="Proteomes" id="UP000075886">
    <property type="component" value="Unassembled WGS sequence"/>
</dbReference>
<organism evidence="9 10">
    <name type="scientific">Anopheles farauti</name>
    <dbReference type="NCBI Taxonomy" id="69004"/>
    <lineage>
        <taxon>Eukaryota</taxon>
        <taxon>Metazoa</taxon>
        <taxon>Ecdysozoa</taxon>
        <taxon>Arthropoda</taxon>
        <taxon>Hexapoda</taxon>
        <taxon>Insecta</taxon>
        <taxon>Pterygota</taxon>
        <taxon>Neoptera</taxon>
        <taxon>Endopterygota</taxon>
        <taxon>Diptera</taxon>
        <taxon>Nematocera</taxon>
        <taxon>Culicoidea</taxon>
        <taxon>Culicidae</taxon>
        <taxon>Anophelinae</taxon>
        <taxon>Anopheles</taxon>
    </lineage>
</organism>
<dbReference type="CDD" id="cd03045">
    <property type="entry name" value="GST_N_Delta_Epsilon"/>
    <property type="match status" value="1"/>
</dbReference>
<dbReference type="InterPro" id="IPR040079">
    <property type="entry name" value="Glutathione_S-Trfase"/>
</dbReference>
<dbReference type="InterPro" id="IPR036249">
    <property type="entry name" value="Thioredoxin-like_sf"/>
</dbReference>
<accession>A0A182QUU3</accession>
<name>A0A182QUU3_9DIPT</name>
<dbReference type="InterPro" id="IPR010987">
    <property type="entry name" value="Glutathione-S-Trfase_C-like"/>
</dbReference>
<dbReference type="SFLD" id="SFLDG00358">
    <property type="entry name" value="Main_(cytGST)"/>
    <property type="match status" value="1"/>
</dbReference>
<evidence type="ECO:0000256" key="2">
    <source>
        <dbReference type="ARBA" id="ARBA00011738"/>
    </source>
</evidence>
<dbReference type="FunFam" id="3.40.30.10:FF:000208">
    <property type="entry name" value="glutathione S-transferase 1"/>
    <property type="match status" value="1"/>
</dbReference>
<dbReference type="EMBL" id="AXCN02000826">
    <property type="status" value="NOT_ANNOTATED_CDS"/>
    <property type="molecule type" value="Genomic_DNA"/>
</dbReference>
<evidence type="ECO:0000313" key="9">
    <source>
        <dbReference type="EnsemblMetazoa" id="AFAF017324-PA"/>
    </source>
</evidence>
<evidence type="ECO:0000313" key="10">
    <source>
        <dbReference type="Proteomes" id="UP000075886"/>
    </source>
</evidence>
<dbReference type="InterPro" id="IPR004046">
    <property type="entry name" value="GST_C"/>
</dbReference>
<dbReference type="InterPro" id="IPR036282">
    <property type="entry name" value="Glutathione-S-Trfase_C_sf"/>
</dbReference>
<evidence type="ECO:0000256" key="1">
    <source>
        <dbReference type="ARBA" id="ARBA00009899"/>
    </source>
</evidence>
<feature type="domain" description="GST C-terminal" evidence="8">
    <location>
        <begin position="124"/>
        <end position="249"/>
    </location>
</feature>
<evidence type="ECO:0000256" key="4">
    <source>
        <dbReference type="ARBA" id="ARBA00022679"/>
    </source>
</evidence>
<keyword evidence="10" id="KW-1185">Reference proteome</keyword>
<dbReference type="GO" id="GO:0006749">
    <property type="term" value="P:glutathione metabolic process"/>
    <property type="evidence" value="ECO:0007669"/>
    <property type="project" value="TreeGrafter"/>
</dbReference>
<evidence type="ECO:0000256" key="3">
    <source>
        <dbReference type="ARBA" id="ARBA00012452"/>
    </source>
</evidence>
<dbReference type="EnsemblMetazoa" id="AFAF017324-RA">
    <property type="protein sequence ID" value="AFAF017324-PA"/>
    <property type="gene ID" value="AFAF017324"/>
</dbReference>
<feature type="domain" description="GST N-terminal" evidence="7">
    <location>
        <begin position="37"/>
        <end position="118"/>
    </location>
</feature>
<protein>
    <recommendedName>
        <fullName evidence="3">glutathione transferase</fullName>
        <ecNumber evidence="3">2.5.1.18</ecNumber>
    </recommendedName>
    <alternativeName>
        <fullName evidence="5">GST class-theta</fullName>
    </alternativeName>
</protein>
<proteinExistence type="inferred from homology"/>
<dbReference type="PANTHER" id="PTHR43969">
    <property type="entry name" value="GLUTATHIONE S TRANSFERASE D10, ISOFORM A-RELATED"/>
    <property type="match status" value="1"/>
</dbReference>
<dbReference type="SFLD" id="SFLDG01153">
    <property type="entry name" value="Main.4:_Theta-like"/>
    <property type="match status" value="1"/>
</dbReference>
<evidence type="ECO:0000259" key="8">
    <source>
        <dbReference type="PROSITE" id="PS50405"/>
    </source>
</evidence>
<dbReference type="Pfam" id="PF00043">
    <property type="entry name" value="GST_C"/>
    <property type="match status" value="1"/>
</dbReference>
<dbReference type="GO" id="GO:0004364">
    <property type="term" value="F:glutathione transferase activity"/>
    <property type="evidence" value="ECO:0007669"/>
    <property type="project" value="UniProtKB-EC"/>
</dbReference>
<dbReference type="SFLD" id="SFLDS00019">
    <property type="entry name" value="Glutathione_Transferase_(cytos"/>
    <property type="match status" value="1"/>
</dbReference>
<dbReference type="PANTHER" id="PTHR43969:SF3">
    <property type="entry name" value="GLUTATHIONE S TRANSFERASE E11, ISOFORM A-RELATED"/>
    <property type="match status" value="1"/>
</dbReference>
<comment type="catalytic activity">
    <reaction evidence="6">
        <text>RX + glutathione = an S-substituted glutathione + a halide anion + H(+)</text>
        <dbReference type="Rhea" id="RHEA:16437"/>
        <dbReference type="ChEBI" id="CHEBI:15378"/>
        <dbReference type="ChEBI" id="CHEBI:16042"/>
        <dbReference type="ChEBI" id="CHEBI:17792"/>
        <dbReference type="ChEBI" id="CHEBI:57925"/>
        <dbReference type="ChEBI" id="CHEBI:90779"/>
        <dbReference type="EC" id="2.5.1.18"/>
    </reaction>
</comment>
<evidence type="ECO:0000259" key="7">
    <source>
        <dbReference type="PROSITE" id="PS50404"/>
    </source>
</evidence>
<reference evidence="9" key="2">
    <citation type="submission" date="2020-05" db="UniProtKB">
        <authorList>
            <consortium name="EnsemblMetazoa"/>
        </authorList>
    </citation>
    <scope>IDENTIFICATION</scope>
    <source>
        <strain evidence="9">FAR1</strain>
    </source>
</reference>
<dbReference type="Gene3D" id="3.40.30.10">
    <property type="entry name" value="Glutaredoxin"/>
    <property type="match status" value="1"/>
</dbReference>
<dbReference type="PROSITE" id="PS50404">
    <property type="entry name" value="GST_NTER"/>
    <property type="match status" value="1"/>
</dbReference>
<dbReference type="SUPFAM" id="SSF47616">
    <property type="entry name" value="GST C-terminal domain-like"/>
    <property type="match status" value="1"/>
</dbReference>